<evidence type="ECO:0000256" key="1">
    <source>
        <dbReference type="SAM" id="SignalP"/>
    </source>
</evidence>
<protein>
    <recommendedName>
        <fullName evidence="4">Secreted protein</fullName>
    </recommendedName>
</protein>
<reference evidence="2 3" key="1">
    <citation type="submission" date="2014-04" db="EMBL/GenBank/DDBJ databases">
        <authorList>
            <consortium name="DOE Joint Genome Institute"/>
            <person name="Kuo A."/>
            <person name="Kohler A."/>
            <person name="Jargeat P."/>
            <person name="Nagy L.G."/>
            <person name="Floudas D."/>
            <person name="Copeland A."/>
            <person name="Barry K.W."/>
            <person name="Cichocki N."/>
            <person name="Veneault-Fourrey C."/>
            <person name="LaButti K."/>
            <person name="Lindquist E.A."/>
            <person name="Lipzen A."/>
            <person name="Lundell T."/>
            <person name="Morin E."/>
            <person name="Murat C."/>
            <person name="Sun H."/>
            <person name="Tunlid A."/>
            <person name="Henrissat B."/>
            <person name="Grigoriev I.V."/>
            <person name="Hibbett D.S."/>
            <person name="Martin F."/>
            <person name="Nordberg H.P."/>
            <person name="Cantor M.N."/>
            <person name="Hua S.X."/>
        </authorList>
    </citation>
    <scope>NUCLEOTIDE SEQUENCE [LARGE SCALE GENOMIC DNA]</scope>
    <source>
        <strain evidence="2 3">Ve08.2h10</strain>
    </source>
</reference>
<dbReference type="EMBL" id="KN824958">
    <property type="protein sequence ID" value="KIK96973.1"/>
    <property type="molecule type" value="Genomic_DNA"/>
</dbReference>
<dbReference type="Proteomes" id="UP000054538">
    <property type="component" value="Unassembled WGS sequence"/>
</dbReference>
<gene>
    <name evidence="2" type="ORF">PAXRUDRAFT_264422</name>
</gene>
<sequence length="108" mass="11816">MGRTLAAIMINSATLLVMDSCNLCNSETAARGQQKPCLLVKHRRQHCRHQSIDGVTPTISKKSTASGRLSSICLQRTPHAPPSRQRLCALHSRDDQRDAVAYDHGNPG</sequence>
<evidence type="ECO:0000313" key="2">
    <source>
        <dbReference type="EMBL" id="KIK96973.1"/>
    </source>
</evidence>
<evidence type="ECO:0008006" key="4">
    <source>
        <dbReference type="Google" id="ProtNLM"/>
    </source>
</evidence>
<feature type="signal peptide" evidence="1">
    <location>
        <begin position="1"/>
        <end position="20"/>
    </location>
</feature>
<keyword evidence="3" id="KW-1185">Reference proteome</keyword>
<feature type="chain" id="PRO_5002220935" description="Secreted protein" evidence="1">
    <location>
        <begin position="21"/>
        <end position="108"/>
    </location>
</feature>
<organism evidence="2 3">
    <name type="scientific">Paxillus rubicundulus Ve08.2h10</name>
    <dbReference type="NCBI Taxonomy" id="930991"/>
    <lineage>
        <taxon>Eukaryota</taxon>
        <taxon>Fungi</taxon>
        <taxon>Dikarya</taxon>
        <taxon>Basidiomycota</taxon>
        <taxon>Agaricomycotina</taxon>
        <taxon>Agaricomycetes</taxon>
        <taxon>Agaricomycetidae</taxon>
        <taxon>Boletales</taxon>
        <taxon>Paxilineae</taxon>
        <taxon>Paxillaceae</taxon>
        <taxon>Paxillus</taxon>
    </lineage>
</organism>
<dbReference type="AlphaFoldDB" id="A0A0D0DT97"/>
<accession>A0A0D0DT97</accession>
<reference evidence="3" key="2">
    <citation type="submission" date="2015-01" db="EMBL/GenBank/DDBJ databases">
        <title>Evolutionary Origins and Diversification of the Mycorrhizal Mutualists.</title>
        <authorList>
            <consortium name="DOE Joint Genome Institute"/>
            <consortium name="Mycorrhizal Genomics Consortium"/>
            <person name="Kohler A."/>
            <person name="Kuo A."/>
            <person name="Nagy L.G."/>
            <person name="Floudas D."/>
            <person name="Copeland A."/>
            <person name="Barry K.W."/>
            <person name="Cichocki N."/>
            <person name="Veneault-Fourrey C."/>
            <person name="LaButti K."/>
            <person name="Lindquist E.A."/>
            <person name="Lipzen A."/>
            <person name="Lundell T."/>
            <person name="Morin E."/>
            <person name="Murat C."/>
            <person name="Riley R."/>
            <person name="Ohm R."/>
            <person name="Sun H."/>
            <person name="Tunlid A."/>
            <person name="Henrissat B."/>
            <person name="Grigoriev I.V."/>
            <person name="Hibbett D.S."/>
            <person name="Martin F."/>
        </authorList>
    </citation>
    <scope>NUCLEOTIDE SEQUENCE [LARGE SCALE GENOMIC DNA]</scope>
    <source>
        <strain evidence="3">Ve08.2h10</strain>
    </source>
</reference>
<dbReference type="InParanoid" id="A0A0D0DT97"/>
<name>A0A0D0DT97_9AGAM</name>
<evidence type="ECO:0000313" key="3">
    <source>
        <dbReference type="Proteomes" id="UP000054538"/>
    </source>
</evidence>
<keyword evidence="1" id="KW-0732">Signal</keyword>
<dbReference type="HOGENOM" id="CLU_2197757_0_0_1"/>
<proteinExistence type="predicted"/>